<dbReference type="Pfam" id="PF06739">
    <property type="entry name" value="SBBP"/>
    <property type="match status" value="1"/>
</dbReference>
<gene>
    <name evidence="1" type="ORF">ENS41_08000</name>
</gene>
<dbReference type="EMBL" id="DSUT01000168">
    <property type="protein sequence ID" value="HGK28868.1"/>
    <property type="molecule type" value="Genomic_DNA"/>
</dbReference>
<dbReference type="InterPro" id="IPR052918">
    <property type="entry name" value="Motility_Chemotaxis_Reg"/>
</dbReference>
<comment type="caution">
    <text evidence="1">The sequence shown here is derived from an EMBL/GenBank/DDBJ whole genome shotgun (WGS) entry which is preliminary data.</text>
</comment>
<dbReference type="Gene3D" id="2.120.10.30">
    <property type="entry name" value="TolB, C-terminal domain"/>
    <property type="match status" value="1"/>
</dbReference>
<dbReference type="AlphaFoldDB" id="A0A7C4CED8"/>
<dbReference type="PANTHER" id="PTHR35580:SF1">
    <property type="entry name" value="PHYTASE-LIKE DOMAIN-CONTAINING PROTEIN"/>
    <property type="match status" value="1"/>
</dbReference>
<dbReference type="InterPro" id="IPR010620">
    <property type="entry name" value="SBBP_repeat"/>
</dbReference>
<dbReference type="SUPFAM" id="SSF50998">
    <property type="entry name" value="Quinoprotein alcohol dehydrogenase-like"/>
    <property type="match status" value="1"/>
</dbReference>
<sequence length="550" mass="58574">MSRVLPDARFSALCLAAQMALWLLIPGGGRLQAFEPLWADRYEDEAPRGACALAVDRLGNTYVTGSFGLVVKYSEHGQPVWAARCTLGRRYPAWSAVGLDDVGNVYVAGTVLQETTMNLGLCDYVVVKYRPTGEQVWVARYDHNGGGDPYYSWDGANAACVDSAGNVYVTGLSSDYSSGRDCATVKFDSSGTRQWVARWSLGGLYVTDMGNAVAVDPQGNVYVAGCAGGTYFLTLKYSRAGDLLWAAVTDSIDSVSGGAMAVAVDRAGNVYSFGAGGRWYQGHYDYYLLKFDSAGRKLWDAIYDGGGDDAGYAMVLDDSAGIYVTGLSDGPGTGWDICTVKWDSAGNRRWVARYDHARAGDIGEDLATDGKYVYTVGLGTRWDTIYAHNMCFVTCDAVTGAILWAAAYRYPGTAHGWATAVALGPDGCVHATGDCQDSAGGDADYVTLKYTPSGTGVVSEPGEKPETGLAVVPSLFRGGTSVRYQALRAGRMRITALDVVGRTVAALLDAEVPAGQGEVTWQAQGLAGGVYFIKLETPDGSFSERVLLLR</sequence>
<dbReference type="PANTHER" id="PTHR35580">
    <property type="entry name" value="CELL SURFACE GLYCOPROTEIN (S-LAYER PROTEIN)-LIKE PROTEIN"/>
    <property type="match status" value="1"/>
</dbReference>
<evidence type="ECO:0008006" key="2">
    <source>
        <dbReference type="Google" id="ProtNLM"/>
    </source>
</evidence>
<proteinExistence type="predicted"/>
<accession>A0A7C4CED8</accession>
<name>A0A7C4CED8_UNCW3</name>
<dbReference type="InterPro" id="IPR011047">
    <property type="entry name" value="Quinoprotein_ADH-like_sf"/>
</dbReference>
<evidence type="ECO:0000313" key="1">
    <source>
        <dbReference type="EMBL" id="HGK28868.1"/>
    </source>
</evidence>
<protein>
    <recommendedName>
        <fullName evidence="2">T9SS type A sorting domain-containing protein</fullName>
    </recommendedName>
</protein>
<organism evidence="1">
    <name type="scientific">candidate division WOR-3 bacterium</name>
    <dbReference type="NCBI Taxonomy" id="2052148"/>
    <lineage>
        <taxon>Bacteria</taxon>
        <taxon>Bacteria division WOR-3</taxon>
    </lineage>
</organism>
<reference evidence="1" key="1">
    <citation type="journal article" date="2020" name="mSystems">
        <title>Genome- and Community-Level Interaction Insights into Carbon Utilization and Element Cycling Functions of Hydrothermarchaeota in Hydrothermal Sediment.</title>
        <authorList>
            <person name="Zhou Z."/>
            <person name="Liu Y."/>
            <person name="Xu W."/>
            <person name="Pan J."/>
            <person name="Luo Z.H."/>
            <person name="Li M."/>
        </authorList>
    </citation>
    <scope>NUCLEOTIDE SEQUENCE [LARGE SCALE GENOMIC DNA]</scope>
    <source>
        <strain evidence="1">SpSt-488</strain>
    </source>
</reference>
<dbReference type="InterPro" id="IPR011042">
    <property type="entry name" value="6-blade_b-propeller_TolB-like"/>
</dbReference>